<dbReference type="PANTHER" id="PTHR43431:SF7">
    <property type="entry name" value="OXIDOREDUCTASE, SHORT CHAIN DEHYDROGENASE_REDUCTASE FAMILY (AFU_ORTHOLOGUE AFUA_5G14000)"/>
    <property type="match status" value="1"/>
</dbReference>
<keyword evidence="2" id="KW-1185">Reference proteome</keyword>
<dbReference type="Gene3D" id="3.40.50.720">
    <property type="entry name" value="NAD(P)-binding Rossmann-like Domain"/>
    <property type="match status" value="1"/>
</dbReference>
<reference evidence="1 2" key="1">
    <citation type="submission" date="2018-11" db="EMBL/GenBank/DDBJ databases">
        <title>Paraburkholderia sp. DHOA04, isolated from soil.</title>
        <authorList>
            <person name="Gao Z.-H."/>
            <person name="Qiu L.-H."/>
            <person name="Fu J.-C."/>
        </authorList>
    </citation>
    <scope>NUCLEOTIDE SEQUENCE [LARGE SCALE GENOMIC DNA]</scope>
    <source>
        <strain evidence="1 2">DHOA04</strain>
    </source>
</reference>
<name>A0A3N6MMH4_9BURK</name>
<evidence type="ECO:0000313" key="2">
    <source>
        <dbReference type="Proteomes" id="UP000272778"/>
    </source>
</evidence>
<sequence>MTNENRKAKNVIAVLGAGPGIGLAVARKFGHEGYQVALLARNAAKLDGFVSTLASEGIDAAAFPCDVSESAQLVTALKNVKARFGGIDVLEYGPTAEAASLVAPRKITLDNVTPVFARILLGAVVAVNEVLPDMLERRRGALLFTAPASAITPVLFSSNLAIAAAGLRNYASSLYVDLARDGIYSGMVTIAGLIVEGDTQRKQNLAADARKPGDPGWDEYRDFHEDRAAHIVAADVAETMWTLCQERDREEVVLGDPQVCHRMREAAMREASAG</sequence>
<dbReference type="EMBL" id="RQIS01000011">
    <property type="protein sequence ID" value="RQH04909.1"/>
    <property type="molecule type" value="Genomic_DNA"/>
</dbReference>
<dbReference type="InterPro" id="IPR002347">
    <property type="entry name" value="SDR_fam"/>
</dbReference>
<proteinExistence type="predicted"/>
<dbReference type="Proteomes" id="UP000272778">
    <property type="component" value="Unassembled WGS sequence"/>
</dbReference>
<evidence type="ECO:0000313" key="1">
    <source>
        <dbReference type="EMBL" id="RQH04909.1"/>
    </source>
</evidence>
<dbReference type="RefSeq" id="WP_124152044.1">
    <property type="nucleotide sequence ID" value="NZ_RQIS01000011.1"/>
</dbReference>
<comment type="caution">
    <text evidence="1">The sequence shown here is derived from an EMBL/GenBank/DDBJ whole genome shotgun (WGS) entry which is preliminary data.</text>
</comment>
<organism evidence="1 2">
    <name type="scientific">Paraburkholderia dinghuensis</name>
    <dbReference type="NCBI Taxonomy" id="2305225"/>
    <lineage>
        <taxon>Bacteria</taxon>
        <taxon>Pseudomonadati</taxon>
        <taxon>Pseudomonadota</taxon>
        <taxon>Betaproteobacteria</taxon>
        <taxon>Burkholderiales</taxon>
        <taxon>Burkholderiaceae</taxon>
        <taxon>Paraburkholderia</taxon>
    </lineage>
</organism>
<dbReference type="PRINTS" id="PR00081">
    <property type="entry name" value="GDHRDH"/>
</dbReference>
<dbReference type="AlphaFoldDB" id="A0A3N6MMH4"/>
<dbReference type="InterPro" id="IPR036291">
    <property type="entry name" value="NAD(P)-bd_dom_sf"/>
</dbReference>
<accession>A0A3N6MMH4</accession>
<dbReference type="Pfam" id="PF00106">
    <property type="entry name" value="adh_short"/>
    <property type="match status" value="1"/>
</dbReference>
<protein>
    <submittedName>
        <fullName evidence="1">SDR family NAD(P)-dependent oxidoreductase</fullName>
    </submittedName>
</protein>
<dbReference type="OrthoDB" id="5513072at2"/>
<dbReference type="PANTHER" id="PTHR43431">
    <property type="entry name" value="OXIDOREDUCTASE, SHORT CHAIN DEHYDROGENASE/REDUCTASE FAMILY (AFU_ORTHOLOGUE AFUA_5G14000)"/>
    <property type="match status" value="1"/>
</dbReference>
<dbReference type="SUPFAM" id="SSF51735">
    <property type="entry name" value="NAD(P)-binding Rossmann-fold domains"/>
    <property type="match status" value="1"/>
</dbReference>
<gene>
    <name evidence="1" type="ORF">D1Y85_15960</name>
</gene>